<dbReference type="Gene3D" id="1.20.1250.20">
    <property type="entry name" value="MFS general substrate transporter like domains"/>
    <property type="match status" value="2"/>
</dbReference>
<keyword evidence="4 7" id="KW-0812">Transmembrane</keyword>
<feature type="transmembrane region" description="Helical" evidence="7">
    <location>
        <begin position="67"/>
        <end position="86"/>
    </location>
</feature>
<comment type="subcellular location">
    <subcellularLocation>
        <location evidence="1">Cell membrane</location>
        <topology evidence="1">Multi-pass membrane protein</topology>
    </subcellularLocation>
</comment>
<dbReference type="SUPFAM" id="SSF103473">
    <property type="entry name" value="MFS general substrate transporter"/>
    <property type="match status" value="1"/>
</dbReference>
<feature type="transmembrane region" description="Helical" evidence="7">
    <location>
        <begin position="264"/>
        <end position="282"/>
    </location>
</feature>
<dbReference type="InterPro" id="IPR011701">
    <property type="entry name" value="MFS"/>
</dbReference>
<dbReference type="PANTHER" id="PTHR23517:SF3">
    <property type="entry name" value="INTEGRAL MEMBRANE TRANSPORT PROTEIN"/>
    <property type="match status" value="1"/>
</dbReference>
<dbReference type="Proteomes" id="UP000293568">
    <property type="component" value="Chromosome"/>
</dbReference>
<evidence type="ECO:0000256" key="3">
    <source>
        <dbReference type="ARBA" id="ARBA00022475"/>
    </source>
</evidence>
<sequence length="375" mass="40496">MLLITAILFLENFVRGGVLVSFLPIYGEKTLGLSLDIIGVAITAHYLTDTALKIAIGYLLDRLSVRLVVQAGLLISFAGLFALQFATVPWLFITASAVYGIGISPIWIVCLTSVSDQSSRGGQMGYWYSIWLVGLGAGPVICNVLLDYSSSFTYSLLIALYLLSWMLSLFLKNRQAPAIRRIPFRKQLLVLQNRLRKMKLLLPGMVLQTMGASMLVPVLPKFAETQLGFTGLQYSVLLTLGGICAVAGLVPMGKLSDKHGRKKIFLLLGFSFLALCLVLLAIRPPIWYCFIIAMALGIAYSAVLPAWNALLGTYVPPKQEGMGWGILSTVEGIGVMVGPVVGGLIGSSSGTPAVVWASAALFALIALYYLPQKLK</sequence>
<evidence type="ECO:0000256" key="6">
    <source>
        <dbReference type="ARBA" id="ARBA00023136"/>
    </source>
</evidence>
<dbReference type="PROSITE" id="PS50850">
    <property type="entry name" value="MFS"/>
    <property type="match status" value="1"/>
</dbReference>
<dbReference type="GO" id="GO:0005886">
    <property type="term" value="C:plasma membrane"/>
    <property type="evidence" value="ECO:0007669"/>
    <property type="project" value="UniProtKB-SubCell"/>
</dbReference>
<proteinExistence type="predicted"/>
<dbReference type="GO" id="GO:0022857">
    <property type="term" value="F:transmembrane transporter activity"/>
    <property type="evidence" value="ECO:0007669"/>
    <property type="project" value="InterPro"/>
</dbReference>
<feature type="domain" description="Major facilitator superfamily (MFS) profile" evidence="8">
    <location>
        <begin position="1"/>
        <end position="375"/>
    </location>
</feature>
<keyword evidence="6 7" id="KW-0472">Membrane</keyword>
<dbReference type="PANTHER" id="PTHR23517">
    <property type="entry name" value="RESISTANCE PROTEIN MDTM, PUTATIVE-RELATED-RELATED"/>
    <property type="match status" value="1"/>
</dbReference>
<dbReference type="KEGG" id="pprt:ET464_12805"/>
<evidence type="ECO:0000256" key="7">
    <source>
        <dbReference type="SAM" id="Phobius"/>
    </source>
</evidence>
<feature type="transmembrane region" description="Helical" evidence="7">
    <location>
        <begin position="323"/>
        <end position="347"/>
    </location>
</feature>
<dbReference type="CDD" id="cd17325">
    <property type="entry name" value="MFS_MdtG_SLC18_like"/>
    <property type="match status" value="1"/>
</dbReference>
<accession>A0A4P6F014</accession>
<feature type="transmembrane region" description="Helical" evidence="7">
    <location>
        <begin position="40"/>
        <end position="60"/>
    </location>
</feature>
<feature type="transmembrane region" description="Helical" evidence="7">
    <location>
        <begin position="92"/>
        <end position="114"/>
    </location>
</feature>
<dbReference type="PRINTS" id="PR01035">
    <property type="entry name" value="TCRTETA"/>
</dbReference>
<keyword evidence="10" id="KW-1185">Reference proteome</keyword>
<evidence type="ECO:0000256" key="2">
    <source>
        <dbReference type="ARBA" id="ARBA00022448"/>
    </source>
</evidence>
<organism evidence="9 10">
    <name type="scientific">Paenibacillus protaetiae</name>
    <dbReference type="NCBI Taxonomy" id="2509456"/>
    <lineage>
        <taxon>Bacteria</taxon>
        <taxon>Bacillati</taxon>
        <taxon>Bacillota</taxon>
        <taxon>Bacilli</taxon>
        <taxon>Bacillales</taxon>
        <taxon>Paenibacillaceae</taxon>
        <taxon>Paenibacillus</taxon>
    </lineage>
</organism>
<evidence type="ECO:0000256" key="5">
    <source>
        <dbReference type="ARBA" id="ARBA00022989"/>
    </source>
</evidence>
<feature type="transmembrane region" description="Helical" evidence="7">
    <location>
        <begin position="231"/>
        <end position="252"/>
    </location>
</feature>
<name>A0A4P6F014_9BACL</name>
<evidence type="ECO:0000259" key="8">
    <source>
        <dbReference type="PROSITE" id="PS50850"/>
    </source>
</evidence>
<keyword evidence="2" id="KW-0813">Transport</keyword>
<feature type="transmembrane region" description="Helical" evidence="7">
    <location>
        <begin position="126"/>
        <end position="146"/>
    </location>
</feature>
<keyword evidence="5 7" id="KW-1133">Transmembrane helix</keyword>
<feature type="transmembrane region" description="Helical" evidence="7">
    <location>
        <begin position="353"/>
        <end position="370"/>
    </location>
</feature>
<dbReference type="AlphaFoldDB" id="A0A4P6F014"/>
<dbReference type="InterPro" id="IPR036259">
    <property type="entry name" value="MFS_trans_sf"/>
</dbReference>
<evidence type="ECO:0000313" key="10">
    <source>
        <dbReference type="Proteomes" id="UP000293568"/>
    </source>
</evidence>
<dbReference type="EMBL" id="CP035492">
    <property type="protein sequence ID" value="QAY68496.1"/>
    <property type="molecule type" value="Genomic_DNA"/>
</dbReference>
<feature type="transmembrane region" description="Helical" evidence="7">
    <location>
        <begin position="152"/>
        <end position="171"/>
    </location>
</feature>
<dbReference type="InterPro" id="IPR050171">
    <property type="entry name" value="MFS_Transporters"/>
</dbReference>
<gene>
    <name evidence="9" type="ORF">ET464_12805</name>
</gene>
<feature type="transmembrane region" description="Helical" evidence="7">
    <location>
        <begin position="288"/>
        <end position="311"/>
    </location>
</feature>
<reference evidence="9 10" key="1">
    <citation type="submission" date="2019-01" db="EMBL/GenBank/DDBJ databases">
        <title>Genome sequencing of strain FW100M-2.</title>
        <authorList>
            <person name="Heo J."/>
            <person name="Kim S.-J."/>
            <person name="Kim J.-S."/>
            <person name="Hong S.-B."/>
            <person name="Kwon S.-W."/>
        </authorList>
    </citation>
    <scope>NUCLEOTIDE SEQUENCE [LARGE SCALE GENOMIC DNA]</scope>
    <source>
        <strain evidence="9 10">FW100M-2</strain>
    </source>
</reference>
<evidence type="ECO:0000256" key="4">
    <source>
        <dbReference type="ARBA" id="ARBA00022692"/>
    </source>
</evidence>
<dbReference type="InterPro" id="IPR001958">
    <property type="entry name" value="Tet-R_TetA/multi-R_MdtG-like"/>
</dbReference>
<feature type="transmembrane region" description="Helical" evidence="7">
    <location>
        <begin position="200"/>
        <end position="219"/>
    </location>
</feature>
<evidence type="ECO:0000313" key="9">
    <source>
        <dbReference type="EMBL" id="QAY68496.1"/>
    </source>
</evidence>
<keyword evidence="3" id="KW-1003">Cell membrane</keyword>
<dbReference type="OrthoDB" id="9815817at2"/>
<dbReference type="InterPro" id="IPR020846">
    <property type="entry name" value="MFS_dom"/>
</dbReference>
<dbReference type="Pfam" id="PF07690">
    <property type="entry name" value="MFS_1"/>
    <property type="match status" value="2"/>
</dbReference>
<evidence type="ECO:0000256" key="1">
    <source>
        <dbReference type="ARBA" id="ARBA00004651"/>
    </source>
</evidence>
<protein>
    <submittedName>
        <fullName evidence="9">MFS transporter</fullName>
    </submittedName>
</protein>